<keyword evidence="4" id="KW-1185">Reference proteome</keyword>
<sequence length="163" mass="18132">MHLEIPYISKKNADKDLKLRTTVDDKGPVGKRIKDAVISKGKPLILEKVRVWVQSMARGSPIKDELENKKPLSSPSPSVARTTLSLSLSTSTTTALKNETLASTKKKKGVKSFRCINEMEINKIQIITSLASLNQLQKQLKAIKKELGLETDDKTALTSWLLY</sequence>
<evidence type="ECO:0000256" key="2">
    <source>
        <dbReference type="SAM" id="MobiDB-lite"/>
    </source>
</evidence>
<evidence type="ECO:0000313" key="4">
    <source>
        <dbReference type="Proteomes" id="UP000087766"/>
    </source>
</evidence>
<protein>
    <submittedName>
        <fullName evidence="5">Uncharacterized protein LOC106754614</fullName>
    </submittedName>
</protein>
<evidence type="ECO:0000313" key="5">
    <source>
        <dbReference type="RefSeq" id="XP_014492138.1"/>
    </source>
</evidence>
<feature type="region of interest" description="Disordered" evidence="2">
    <location>
        <begin position="63"/>
        <end position="84"/>
    </location>
</feature>
<dbReference type="OrthoDB" id="567237at2759"/>
<name>A0A1S3TEE0_VIGRR</name>
<gene>
    <name evidence="5" type="primary">LOC106754614</name>
</gene>
<feature type="compositionally biased region" description="Polar residues" evidence="2">
    <location>
        <begin position="71"/>
        <end position="81"/>
    </location>
</feature>
<comment type="similarity">
    <text evidence="1">Belongs to the AHA1 family.</text>
</comment>
<dbReference type="Pfam" id="PF09229">
    <property type="entry name" value="Aha1_N"/>
    <property type="match status" value="1"/>
</dbReference>
<organism evidence="4 5">
    <name type="scientific">Vigna radiata var. radiata</name>
    <name type="common">Mung bean</name>
    <name type="synonym">Phaseolus aureus</name>
    <dbReference type="NCBI Taxonomy" id="3916"/>
    <lineage>
        <taxon>Eukaryota</taxon>
        <taxon>Viridiplantae</taxon>
        <taxon>Streptophyta</taxon>
        <taxon>Embryophyta</taxon>
        <taxon>Tracheophyta</taxon>
        <taxon>Spermatophyta</taxon>
        <taxon>Magnoliopsida</taxon>
        <taxon>eudicotyledons</taxon>
        <taxon>Gunneridae</taxon>
        <taxon>Pentapetalae</taxon>
        <taxon>rosids</taxon>
        <taxon>fabids</taxon>
        <taxon>Fabales</taxon>
        <taxon>Fabaceae</taxon>
        <taxon>Papilionoideae</taxon>
        <taxon>50 kb inversion clade</taxon>
        <taxon>NPAAA clade</taxon>
        <taxon>indigoferoid/millettioid clade</taxon>
        <taxon>Phaseoleae</taxon>
        <taxon>Vigna</taxon>
    </lineage>
</organism>
<proteinExistence type="inferred from homology"/>
<dbReference type="RefSeq" id="XP_014492138.1">
    <property type="nucleotide sequence ID" value="XM_014636652.1"/>
</dbReference>
<accession>A0A1S3TEE0</accession>
<dbReference type="GO" id="GO:0001671">
    <property type="term" value="F:ATPase activator activity"/>
    <property type="evidence" value="ECO:0007669"/>
    <property type="project" value="InterPro"/>
</dbReference>
<reference evidence="5" key="1">
    <citation type="submission" date="2025-08" db="UniProtKB">
        <authorList>
            <consortium name="RefSeq"/>
        </authorList>
    </citation>
    <scope>IDENTIFICATION</scope>
    <source>
        <tissue evidence="5">Leaf</tissue>
    </source>
</reference>
<dbReference type="SUPFAM" id="SSF103111">
    <property type="entry name" value="Activator of Hsp90 ATPase, Aha1"/>
    <property type="match status" value="1"/>
</dbReference>
<dbReference type="GeneID" id="106754614"/>
<dbReference type="InterPro" id="IPR015310">
    <property type="entry name" value="AHSA1-like_N"/>
</dbReference>
<dbReference type="KEGG" id="vra:106754614"/>
<dbReference type="Proteomes" id="UP000087766">
    <property type="component" value="Unplaced"/>
</dbReference>
<feature type="domain" description="Activator of Hsp90 ATPase AHSA1-like N-terminal" evidence="3">
    <location>
        <begin position="2"/>
        <end position="57"/>
    </location>
</feature>
<dbReference type="AlphaFoldDB" id="A0A1S3TEE0"/>
<evidence type="ECO:0000259" key="3">
    <source>
        <dbReference type="Pfam" id="PF09229"/>
    </source>
</evidence>
<dbReference type="STRING" id="3916.A0A1S3TEE0"/>
<evidence type="ECO:0000256" key="1">
    <source>
        <dbReference type="ARBA" id="ARBA00006817"/>
    </source>
</evidence>
<dbReference type="GO" id="GO:0051087">
    <property type="term" value="F:protein-folding chaperone binding"/>
    <property type="evidence" value="ECO:0007669"/>
    <property type="project" value="InterPro"/>
</dbReference>
<dbReference type="InterPro" id="IPR036338">
    <property type="entry name" value="Aha1"/>
</dbReference>